<dbReference type="SUPFAM" id="SSF56954">
    <property type="entry name" value="Outer membrane efflux proteins (OEP)"/>
    <property type="match status" value="1"/>
</dbReference>
<dbReference type="STRING" id="1357400.HMPREF2086_00716"/>
<dbReference type="Proteomes" id="UP000018731">
    <property type="component" value="Unassembled WGS sequence"/>
</dbReference>
<proteinExistence type="inferred from homology"/>
<comment type="caution">
    <text evidence="10">The sequence shown here is derived from an EMBL/GenBank/DDBJ whole genome shotgun (WGS) entry which is preliminary data.</text>
</comment>
<dbReference type="PATRIC" id="fig|1357400.3.peg.989"/>
<evidence type="ECO:0000256" key="6">
    <source>
        <dbReference type="ARBA" id="ARBA00023136"/>
    </source>
</evidence>
<feature type="region of interest" description="Disordered" evidence="8">
    <location>
        <begin position="23"/>
        <end position="74"/>
    </location>
</feature>
<evidence type="ECO:0000256" key="8">
    <source>
        <dbReference type="SAM" id="MobiDB-lite"/>
    </source>
</evidence>
<evidence type="ECO:0000256" key="2">
    <source>
        <dbReference type="ARBA" id="ARBA00007613"/>
    </source>
</evidence>
<keyword evidence="3" id="KW-0813">Transport</keyword>
<gene>
    <name evidence="10" type="ORF">HMPREF2086_00716</name>
</gene>
<dbReference type="eggNOG" id="COG1538">
    <property type="taxonomic scope" value="Bacteria"/>
</dbReference>
<keyword evidence="9" id="KW-0732">Signal</keyword>
<evidence type="ECO:0000313" key="10">
    <source>
        <dbReference type="EMBL" id="ETD23970.1"/>
    </source>
</evidence>
<keyword evidence="7" id="KW-0998">Cell outer membrane</keyword>
<keyword evidence="6" id="KW-0472">Membrane</keyword>
<dbReference type="GO" id="GO:0015288">
    <property type="term" value="F:porin activity"/>
    <property type="evidence" value="ECO:0007669"/>
    <property type="project" value="TreeGrafter"/>
</dbReference>
<evidence type="ECO:0008006" key="12">
    <source>
        <dbReference type="Google" id="ProtNLM"/>
    </source>
</evidence>
<evidence type="ECO:0000256" key="4">
    <source>
        <dbReference type="ARBA" id="ARBA00022452"/>
    </source>
</evidence>
<dbReference type="PANTHER" id="PTHR30026">
    <property type="entry name" value="OUTER MEMBRANE PROTEIN TOLC"/>
    <property type="match status" value="1"/>
</dbReference>
<reference evidence="10 11" key="1">
    <citation type="journal article" date="2014" name="Genome Announc.">
        <title>Draft genome sequences of six enterohepatic helicobacter species isolated from humans and one from rhesus macaques.</title>
        <authorList>
            <person name="Shen Z."/>
            <person name="Sheh A."/>
            <person name="Young S.K."/>
            <person name="Abouelliel A."/>
            <person name="Ward D.V."/>
            <person name="Earl A.M."/>
            <person name="Fox J.G."/>
        </authorList>
    </citation>
    <scope>NUCLEOTIDE SEQUENCE [LARGE SCALE GENOMIC DNA]</scope>
    <source>
        <strain evidence="10 11">MIT 99-5501</strain>
    </source>
</reference>
<dbReference type="GO" id="GO:0015562">
    <property type="term" value="F:efflux transmembrane transporter activity"/>
    <property type="evidence" value="ECO:0007669"/>
    <property type="project" value="InterPro"/>
</dbReference>
<protein>
    <recommendedName>
        <fullName evidence="12">Outer membrane efflux protein</fullName>
    </recommendedName>
</protein>
<dbReference type="InterPro" id="IPR051906">
    <property type="entry name" value="TolC-like"/>
</dbReference>
<dbReference type="HOGENOM" id="CLU_037843_0_0_7"/>
<dbReference type="GO" id="GO:0009279">
    <property type="term" value="C:cell outer membrane"/>
    <property type="evidence" value="ECO:0007669"/>
    <property type="project" value="UniProtKB-SubCell"/>
</dbReference>
<evidence type="ECO:0000256" key="5">
    <source>
        <dbReference type="ARBA" id="ARBA00022692"/>
    </source>
</evidence>
<dbReference type="GO" id="GO:1990281">
    <property type="term" value="C:efflux pump complex"/>
    <property type="evidence" value="ECO:0007669"/>
    <property type="project" value="TreeGrafter"/>
</dbReference>
<evidence type="ECO:0000256" key="7">
    <source>
        <dbReference type="ARBA" id="ARBA00023237"/>
    </source>
</evidence>
<evidence type="ECO:0000256" key="3">
    <source>
        <dbReference type="ARBA" id="ARBA00022448"/>
    </source>
</evidence>
<dbReference type="OrthoDB" id="5337872at2"/>
<dbReference type="Gene3D" id="1.20.1600.10">
    <property type="entry name" value="Outer membrane efflux proteins (OEP)"/>
    <property type="match status" value="1"/>
</dbReference>
<dbReference type="EMBL" id="AZJI01000004">
    <property type="protein sequence ID" value="ETD23970.1"/>
    <property type="molecule type" value="Genomic_DNA"/>
</dbReference>
<evidence type="ECO:0000256" key="1">
    <source>
        <dbReference type="ARBA" id="ARBA00004442"/>
    </source>
</evidence>
<comment type="subcellular location">
    <subcellularLocation>
        <location evidence="1">Cell outer membrane</location>
    </subcellularLocation>
</comment>
<name>V8CAF7_9HELI</name>
<dbReference type="InterPro" id="IPR003423">
    <property type="entry name" value="OMP_efflux"/>
</dbReference>
<keyword evidence="5" id="KW-0812">Transmembrane</keyword>
<keyword evidence="11" id="KW-1185">Reference proteome</keyword>
<evidence type="ECO:0000313" key="11">
    <source>
        <dbReference type="Proteomes" id="UP000018731"/>
    </source>
</evidence>
<feature type="signal peptide" evidence="9">
    <location>
        <begin position="1"/>
        <end position="19"/>
    </location>
</feature>
<dbReference type="RefSeq" id="WP_023927441.1">
    <property type="nucleotide sequence ID" value="NZ_KI669454.1"/>
</dbReference>
<feature type="chain" id="PRO_5004767689" description="Outer membrane efflux protein" evidence="9">
    <location>
        <begin position="20"/>
        <end position="538"/>
    </location>
</feature>
<keyword evidence="4" id="KW-1134">Transmembrane beta strand</keyword>
<comment type="similarity">
    <text evidence="2">Belongs to the outer membrane factor (OMF) (TC 1.B.17) family.</text>
</comment>
<dbReference type="AlphaFoldDB" id="V8CAF7"/>
<evidence type="ECO:0000256" key="9">
    <source>
        <dbReference type="SAM" id="SignalP"/>
    </source>
</evidence>
<dbReference type="Pfam" id="PF02321">
    <property type="entry name" value="OEP"/>
    <property type="match status" value="1"/>
</dbReference>
<organism evidence="10 11">
    <name type="scientific">Helicobacter macacae MIT 99-5501</name>
    <dbReference type="NCBI Taxonomy" id="1357400"/>
    <lineage>
        <taxon>Bacteria</taxon>
        <taxon>Pseudomonadati</taxon>
        <taxon>Campylobacterota</taxon>
        <taxon>Epsilonproteobacteria</taxon>
        <taxon>Campylobacterales</taxon>
        <taxon>Helicobacteraceae</taxon>
        <taxon>Helicobacter</taxon>
    </lineage>
</organism>
<sequence length="538" mass="61209">MRILYVFFVCGVCALGVKAAPSTLDSTQSTNTASTTSITSSTSQDTTLQSPFSQSPAFDDPASKSPISQGLGERGNGGQGIVGKGFAEQGFESALGSPTKEEQLASEYSSQNLQDEVESLLKESKHQVNLAELLEAAKSNDSLQAQLLQVESNRQIARVAKIGFIPKLDVDYSLQHSYSDLRSLDANAMKFGQFGNYRTQNFNARFSLDLFSGFSTINLIRERAATYRSSVANAEYARQSIYLQVIQEYYSYFNNLSQLLSLKRKYEEVRSDETRVKRLYDAGLSTIDDLESLRSQLSLTEYQIADMKLSVEQNLFMLRYLTKLEFDGLVRQDISTPRLSSDEQRQDIVALSEQTKALEFQKRQYHFYPTVTVADTYTYRIEKPDYATRVDPQFGNFMARQFPTHANTVTLTATFALFDKITTGFQRQSYQLNKLSKQKELAYKQAEKQKDEALYRKRLEIAKSQIRSSEASLKSANISFENVRKRYNSQLVNFTDYLRSLSTKYDAESTYNQALNNYELQKANYIFYSGQQIQEYVK</sequence>
<dbReference type="PANTHER" id="PTHR30026:SF20">
    <property type="entry name" value="OUTER MEMBRANE PROTEIN TOLC"/>
    <property type="match status" value="1"/>
</dbReference>
<feature type="compositionally biased region" description="Low complexity" evidence="8">
    <location>
        <begin position="26"/>
        <end position="50"/>
    </location>
</feature>
<accession>V8CAF7</accession>